<evidence type="ECO:0000256" key="4">
    <source>
        <dbReference type="ARBA" id="ARBA00004659"/>
    </source>
</evidence>
<evidence type="ECO:0000256" key="5">
    <source>
        <dbReference type="ARBA" id="ARBA00008391"/>
    </source>
</evidence>
<dbReference type="AlphaFoldDB" id="A0A6A7K5E4"/>
<sequence>MDIKGLIRIIPDFPEKGISFKDITTLLKDGKAVKYVIDEFCEKAKGLDVDIVIGPEARGFIFGTAVAYSLGCGFVPARKPGKLPFDTINAEYVLEYGKNSLEIHSDSISSGQNILIVDDLLATGGTLKTTAKLVEKLKGNVVGIFTLIELDDLKGRDQLQGYNVESLIKYPY</sequence>
<dbReference type="EC" id="2.4.2.7" evidence="7 12"/>
<comment type="subcellular location">
    <subcellularLocation>
        <location evidence="3 12">Cytoplasm</location>
    </subcellularLocation>
</comment>
<evidence type="ECO:0000256" key="10">
    <source>
        <dbReference type="ARBA" id="ARBA00022679"/>
    </source>
</evidence>
<dbReference type="GO" id="GO:0006166">
    <property type="term" value="P:purine ribonucleoside salvage"/>
    <property type="evidence" value="ECO:0007669"/>
    <property type="project" value="UniProtKB-UniRule"/>
</dbReference>
<comment type="catalytic activity">
    <reaction evidence="1 12">
        <text>AMP + diphosphate = 5-phospho-alpha-D-ribose 1-diphosphate + adenine</text>
        <dbReference type="Rhea" id="RHEA:16609"/>
        <dbReference type="ChEBI" id="CHEBI:16708"/>
        <dbReference type="ChEBI" id="CHEBI:33019"/>
        <dbReference type="ChEBI" id="CHEBI:58017"/>
        <dbReference type="ChEBI" id="CHEBI:456215"/>
        <dbReference type="EC" id="2.4.2.7"/>
    </reaction>
</comment>
<keyword evidence="10 12" id="KW-0808">Transferase</keyword>
<keyword evidence="8 12" id="KW-0963">Cytoplasm</keyword>
<evidence type="ECO:0000256" key="1">
    <source>
        <dbReference type="ARBA" id="ARBA00000868"/>
    </source>
</evidence>
<dbReference type="InterPro" id="IPR005764">
    <property type="entry name" value="Ade_phspho_trans"/>
</dbReference>
<proteinExistence type="inferred from homology"/>
<dbReference type="RefSeq" id="WP_152801156.1">
    <property type="nucleotide sequence ID" value="NZ_WHNX01000002.1"/>
</dbReference>
<dbReference type="CDD" id="cd06223">
    <property type="entry name" value="PRTases_typeI"/>
    <property type="match status" value="1"/>
</dbReference>
<evidence type="ECO:0000313" key="15">
    <source>
        <dbReference type="Proteomes" id="UP000440004"/>
    </source>
</evidence>
<feature type="domain" description="Phosphoribosyltransferase" evidence="13">
    <location>
        <begin position="45"/>
        <end position="156"/>
    </location>
</feature>
<evidence type="ECO:0000256" key="11">
    <source>
        <dbReference type="ARBA" id="ARBA00022726"/>
    </source>
</evidence>
<keyword evidence="11 12" id="KW-0660">Purine salvage</keyword>
<reference evidence="14 15" key="1">
    <citation type="submission" date="2019-10" db="EMBL/GenBank/DDBJ databases">
        <title>Alkalibaculum tamaniensis sp.nov., a new alkaliphilic acetogen, isolated on methoxylated aromatics from a mud volcano.</title>
        <authorList>
            <person name="Khomyakova M.A."/>
            <person name="Merkel A.Y."/>
            <person name="Bonch-Osmolovskaya E.A."/>
            <person name="Slobodkin A.I."/>
        </authorList>
    </citation>
    <scope>NUCLEOTIDE SEQUENCE [LARGE SCALE GENOMIC DNA]</scope>
    <source>
        <strain evidence="14 15">M08DMB</strain>
    </source>
</reference>
<comment type="caution">
    <text evidence="14">The sequence shown here is derived from an EMBL/GenBank/DDBJ whole genome shotgun (WGS) entry which is preliminary data.</text>
</comment>
<gene>
    <name evidence="12" type="primary">apt</name>
    <name evidence="14" type="ORF">GC105_01990</name>
</gene>
<dbReference type="NCBIfam" id="NF002636">
    <property type="entry name" value="PRK02304.1-5"/>
    <property type="match status" value="1"/>
</dbReference>
<dbReference type="UniPathway" id="UPA00588">
    <property type="reaction ID" value="UER00646"/>
</dbReference>
<dbReference type="NCBIfam" id="NF002633">
    <property type="entry name" value="PRK02304.1-2"/>
    <property type="match status" value="1"/>
</dbReference>
<comment type="pathway">
    <text evidence="4 12">Purine metabolism; AMP biosynthesis via salvage pathway; AMP from adenine: step 1/1.</text>
</comment>
<evidence type="ECO:0000313" key="14">
    <source>
        <dbReference type="EMBL" id="MPW24564.1"/>
    </source>
</evidence>
<dbReference type="FunFam" id="3.40.50.2020:FF:000004">
    <property type="entry name" value="Adenine phosphoribosyltransferase"/>
    <property type="match status" value="1"/>
</dbReference>
<dbReference type="GO" id="GO:0005737">
    <property type="term" value="C:cytoplasm"/>
    <property type="evidence" value="ECO:0007669"/>
    <property type="project" value="UniProtKB-SubCell"/>
</dbReference>
<dbReference type="InterPro" id="IPR029057">
    <property type="entry name" value="PRTase-like"/>
</dbReference>
<keyword evidence="9 12" id="KW-0328">Glycosyltransferase</keyword>
<dbReference type="Pfam" id="PF00156">
    <property type="entry name" value="Pribosyltran"/>
    <property type="match status" value="1"/>
</dbReference>
<dbReference type="GO" id="GO:0002055">
    <property type="term" value="F:adenine binding"/>
    <property type="evidence" value="ECO:0007669"/>
    <property type="project" value="TreeGrafter"/>
</dbReference>
<comment type="function">
    <text evidence="2 12">Catalyzes a salvage reaction resulting in the formation of AMP, that is energically less costly than de novo synthesis.</text>
</comment>
<dbReference type="InterPro" id="IPR000836">
    <property type="entry name" value="PRTase_dom"/>
</dbReference>
<evidence type="ECO:0000256" key="9">
    <source>
        <dbReference type="ARBA" id="ARBA00022676"/>
    </source>
</evidence>
<dbReference type="NCBIfam" id="TIGR01090">
    <property type="entry name" value="apt"/>
    <property type="match status" value="1"/>
</dbReference>
<dbReference type="HAMAP" id="MF_00004">
    <property type="entry name" value="Aden_phosphoribosyltr"/>
    <property type="match status" value="1"/>
</dbReference>
<name>A0A6A7K5E4_9FIRM</name>
<evidence type="ECO:0000256" key="12">
    <source>
        <dbReference type="HAMAP-Rule" id="MF_00004"/>
    </source>
</evidence>
<organism evidence="14 15">
    <name type="scientific">Alkalibaculum sporogenes</name>
    <dbReference type="NCBI Taxonomy" id="2655001"/>
    <lineage>
        <taxon>Bacteria</taxon>
        <taxon>Bacillati</taxon>
        <taxon>Bacillota</taxon>
        <taxon>Clostridia</taxon>
        <taxon>Eubacteriales</taxon>
        <taxon>Eubacteriaceae</taxon>
        <taxon>Alkalibaculum</taxon>
    </lineage>
</organism>
<dbReference type="GO" id="GO:0006168">
    <property type="term" value="P:adenine salvage"/>
    <property type="evidence" value="ECO:0007669"/>
    <property type="project" value="InterPro"/>
</dbReference>
<dbReference type="GO" id="GO:0003999">
    <property type="term" value="F:adenine phosphoribosyltransferase activity"/>
    <property type="evidence" value="ECO:0007669"/>
    <property type="project" value="UniProtKB-UniRule"/>
</dbReference>
<dbReference type="EMBL" id="WHNX01000002">
    <property type="protein sequence ID" value="MPW24564.1"/>
    <property type="molecule type" value="Genomic_DNA"/>
</dbReference>
<dbReference type="PANTHER" id="PTHR32315">
    <property type="entry name" value="ADENINE PHOSPHORIBOSYLTRANSFERASE"/>
    <property type="match status" value="1"/>
</dbReference>
<accession>A0A6A7K5E4</accession>
<evidence type="ECO:0000256" key="7">
    <source>
        <dbReference type="ARBA" id="ARBA00011893"/>
    </source>
</evidence>
<protein>
    <recommendedName>
        <fullName evidence="7 12">Adenine phosphoribosyltransferase</fullName>
        <shortName evidence="12">APRT</shortName>
        <ecNumber evidence="7 12">2.4.2.7</ecNumber>
    </recommendedName>
</protein>
<evidence type="ECO:0000256" key="6">
    <source>
        <dbReference type="ARBA" id="ARBA00011738"/>
    </source>
</evidence>
<evidence type="ECO:0000256" key="3">
    <source>
        <dbReference type="ARBA" id="ARBA00004496"/>
    </source>
</evidence>
<dbReference type="SUPFAM" id="SSF53271">
    <property type="entry name" value="PRTase-like"/>
    <property type="match status" value="1"/>
</dbReference>
<dbReference type="GO" id="GO:0044209">
    <property type="term" value="P:AMP salvage"/>
    <property type="evidence" value="ECO:0007669"/>
    <property type="project" value="UniProtKB-UniRule"/>
</dbReference>
<comment type="similarity">
    <text evidence="5 12">Belongs to the purine/pyrimidine phosphoribosyltransferase family.</text>
</comment>
<evidence type="ECO:0000256" key="2">
    <source>
        <dbReference type="ARBA" id="ARBA00003968"/>
    </source>
</evidence>
<comment type="subunit">
    <text evidence="6 12">Homodimer.</text>
</comment>
<dbReference type="GO" id="GO:0016208">
    <property type="term" value="F:AMP binding"/>
    <property type="evidence" value="ECO:0007669"/>
    <property type="project" value="TreeGrafter"/>
</dbReference>
<dbReference type="InterPro" id="IPR050054">
    <property type="entry name" value="UPRTase/APRTase"/>
</dbReference>
<dbReference type="PANTHER" id="PTHR32315:SF3">
    <property type="entry name" value="ADENINE PHOSPHORIBOSYLTRANSFERASE"/>
    <property type="match status" value="1"/>
</dbReference>
<dbReference type="Gene3D" id="3.40.50.2020">
    <property type="match status" value="1"/>
</dbReference>
<keyword evidence="15" id="KW-1185">Reference proteome</keyword>
<evidence type="ECO:0000256" key="8">
    <source>
        <dbReference type="ARBA" id="ARBA00022490"/>
    </source>
</evidence>
<evidence type="ECO:0000259" key="13">
    <source>
        <dbReference type="Pfam" id="PF00156"/>
    </source>
</evidence>
<dbReference type="Proteomes" id="UP000440004">
    <property type="component" value="Unassembled WGS sequence"/>
</dbReference>
<dbReference type="NCBIfam" id="NF002634">
    <property type="entry name" value="PRK02304.1-3"/>
    <property type="match status" value="1"/>
</dbReference>